<gene>
    <name evidence="9" type="primary">DREB1C_3</name>
    <name evidence="9" type="ORF">CFP56_040190</name>
</gene>
<keyword evidence="6" id="KW-0539">Nucleus</keyword>
<sequence>MNIFSQYSDPYPFGSNSFSFDKAETSSLSDAGSGTSASTHKGARYSDDEVILASRTPKKCAGRRVFKETRHPVYRGVRKRNKNKWVCEVREPKKKTRIWLGTYPTPEMAARAHDVAALFLRGKSACLNFADSAWRLRMPASKDAMDIRRAAAEAAEAFRPREFGGECGVGRGDDDEEVKNCEEVLGSCGESAVVEKKASVQENVVYFDEEELYDMPGLLVNMAEGLLISPPPCVGDSNSIDWDDMEIDAQLSLWSFGV</sequence>
<dbReference type="CDD" id="cd00018">
    <property type="entry name" value="AP2"/>
    <property type="match status" value="1"/>
</dbReference>
<evidence type="ECO:0000256" key="6">
    <source>
        <dbReference type="ARBA" id="ARBA00023242"/>
    </source>
</evidence>
<dbReference type="Proteomes" id="UP000237347">
    <property type="component" value="Unassembled WGS sequence"/>
</dbReference>
<dbReference type="InterPro" id="IPR045277">
    <property type="entry name" value="DRE1A-I"/>
</dbReference>
<protein>
    <submittedName>
        <fullName evidence="9">Dehydration-responsive element-binding protein 1c</fullName>
    </submittedName>
</protein>
<evidence type="ECO:0000259" key="8">
    <source>
        <dbReference type="PROSITE" id="PS51032"/>
    </source>
</evidence>
<comment type="similarity">
    <text evidence="7">Belongs to the AP2/ERF transcription factor family. ERF subfamily.</text>
</comment>
<evidence type="ECO:0000256" key="5">
    <source>
        <dbReference type="ARBA" id="ARBA00023163"/>
    </source>
</evidence>
<dbReference type="SMART" id="SM00380">
    <property type="entry name" value="AP2"/>
    <property type="match status" value="1"/>
</dbReference>
<evidence type="ECO:0000313" key="10">
    <source>
        <dbReference type="Proteomes" id="UP000237347"/>
    </source>
</evidence>
<dbReference type="PRINTS" id="PR00367">
    <property type="entry name" value="ETHRSPELEMNT"/>
</dbReference>
<evidence type="ECO:0000256" key="2">
    <source>
        <dbReference type="ARBA" id="ARBA00023015"/>
    </source>
</evidence>
<keyword evidence="2" id="KW-0805">Transcription regulation</keyword>
<name>A0AAW0IYF9_QUESU</name>
<dbReference type="AlphaFoldDB" id="A0AAW0IYF9"/>
<proteinExistence type="inferred from homology"/>
<dbReference type="GO" id="GO:0005634">
    <property type="term" value="C:nucleus"/>
    <property type="evidence" value="ECO:0007669"/>
    <property type="project" value="UniProtKB-SubCell"/>
</dbReference>
<dbReference type="FunFam" id="3.30.730.10:FF:000001">
    <property type="entry name" value="Ethylene-responsive transcription factor 2"/>
    <property type="match status" value="1"/>
</dbReference>
<feature type="domain" description="AP2/ERF" evidence="8">
    <location>
        <begin position="73"/>
        <end position="130"/>
    </location>
</feature>
<evidence type="ECO:0000256" key="3">
    <source>
        <dbReference type="ARBA" id="ARBA00023125"/>
    </source>
</evidence>
<evidence type="ECO:0000256" key="7">
    <source>
        <dbReference type="ARBA" id="ARBA00024343"/>
    </source>
</evidence>
<dbReference type="Pfam" id="PF00847">
    <property type="entry name" value="AP2"/>
    <property type="match status" value="1"/>
</dbReference>
<evidence type="ECO:0000256" key="4">
    <source>
        <dbReference type="ARBA" id="ARBA00023159"/>
    </source>
</evidence>
<dbReference type="GO" id="GO:0003700">
    <property type="term" value="F:DNA-binding transcription factor activity"/>
    <property type="evidence" value="ECO:0007669"/>
    <property type="project" value="InterPro"/>
</dbReference>
<dbReference type="Gramene" id="rna-CFP56_21499">
    <property type="protein sequence ID" value="cds-POE61535.1"/>
    <property type="gene ID" value="gene-CFP56_21499"/>
</dbReference>
<dbReference type="InterPro" id="IPR016177">
    <property type="entry name" value="DNA-bd_dom_sf"/>
</dbReference>
<dbReference type="GO" id="GO:0003677">
    <property type="term" value="F:DNA binding"/>
    <property type="evidence" value="ECO:0007669"/>
    <property type="project" value="UniProtKB-KW"/>
</dbReference>
<dbReference type="PANTHER" id="PTHR31839:SF25">
    <property type="entry name" value="DEHYDRATION-RESPONSIVE ELEMENT-BINDING PROTEIN 1F"/>
    <property type="match status" value="1"/>
</dbReference>
<dbReference type="SUPFAM" id="SSF54171">
    <property type="entry name" value="DNA-binding domain"/>
    <property type="match status" value="1"/>
</dbReference>
<dbReference type="PROSITE" id="PS51032">
    <property type="entry name" value="AP2_ERF"/>
    <property type="match status" value="1"/>
</dbReference>
<dbReference type="InterPro" id="IPR001471">
    <property type="entry name" value="AP2/ERF_dom"/>
</dbReference>
<dbReference type="PANTHER" id="PTHR31839">
    <property type="entry name" value="DEHYDRATION-RESPONSIVE ELEMENT-BINDING PROTEIN 1D"/>
    <property type="match status" value="1"/>
</dbReference>
<dbReference type="EMBL" id="PKMF04000778">
    <property type="protein sequence ID" value="KAK7819510.1"/>
    <property type="molecule type" value="Genomic_DNA"/>
</dbReference>
<evidence type="ECO:0000313" key="9">
    <source>
        <dbReference type="EMBL" id="KAK7819510.1"/>
    </source>
</evidence>
<keyword evidence="10" id="KW-1185">Reference proteome</keyword>
<keyword evidence="5" id="KW-0804">Transcription</keyword>
<comment type="caution">
    <text evidence="9">The sequence shown here is derived from an EMBL/GenBank/DDBJ whole genome shotgun (WGS) entry which is preliminary data.</text>
</comment>
<comment type="subcellular location">
    <subcellularLocation>
        <location evidence="1">Nucleus</location>
    </subcellularLocation>
</comment>
<reference evidence="9 10" key="1">
    <citation type="journal article" date="2018" name="Sci. Data">
        <title>The draft genome sequence of cork oak.</title>
        <authorList>
            <person name="Ramos A.M."/>
            <person name="Usie A."/>
            <person name="Barbosa P."/>
            <person name="Barros P.M."/>
            <person name="Capote T."/>
            <person name="Chaves I."/>
            <person name="Simoes F."/>
            <person name="Abreu I."/>
            <person name="Carrasquinho I."/>
            <person name="Faro C."/>
            <person name="Guimaraes J.B."/>
            <person name="Mendonca D."/>
            <person name="Nobrega F."/>
            <person name="Rodrigues L."/>
            <person name="Saibo N.J.M."/>
            <person name="Varela M.C."/>
            <person name="Egas C."/>
            <person name="Matos J."/>
            <person name="Miguel C.M."/>
            <person name="Oliveira M.M."/>
            <person name="Ricardo C.P."/>
            <person name="Goncalves S."/>
        </authorList>
    </citation>
    <scope>NUCLEOTIDE SEQUENCE [LARGE SCALE GENOMIC DNA]</scope>
    <source>
        <strain evidence="10">cv. HL8</strain>
    </source>
</reference>
<evidence type="ECO:0000256" key="1">
    <source>
        <dbReference type="ARBA" id="ARBA00004123"/>
    </source>
</evidence>
<dbReference type="Gene3D" id="3.30.730.10">
    <property type="entry name" value="AP2/ERF domain"/>
    <property type="match status" value="1"/>
</dbReference>
<dbReference type="InterPro" id="IPR036955">
    <property type="entry name" value="AP2/ERF_dom_sf"/>
</dbReference>
<keyword evidence="4" id="KW-0010">Activator</keyword>
<organism evidence="9 10">
    <name type="scientific">Quercus suber</name>
    <name type="common">Cork oak</name>
    <dbReference type="NCBI Taxonomy" id="58331"/>
    <lineage>
        <taxon>Eukaryota</taxon>
        <taxon>Viridiplantae</taxon>
        <taxon>Streptophyta</taxon>
        <taxon>Embryophyta</taxon>
        <taxon>Tracheophyta</taxon>
        <taxon>Spermatophyta</taxon>
        <taxon>Magnoliopsida</taxon>
        <taxon>eudicotyledons</taxon>
        <taxon>Gunneridae</taxon>
        <taxon>Pentapetalae</taxon>
        <taxon>rosids</taxon>
        <taxon>fabids</taxon>
        <taxon>Fagales</taxon>
        <taxon>Fagaceae</taxon>
        <taxon>Quercus</taxon>
    </lineage>
</organism>
<keyword evidence="3" id="KW-0238">DNA-binding</keyword>
<accession>A0AAW0IYF9</accession>